<dbReference type="AlphaFoldDB" id="J8FBP4"/>
<dbReference type="InterPro" id="IPR029492">
    <property type="entry name" value="DUF4435"/>
</dbReference>
<dbReference type="Proteomes" id="UP000006997">
    <property type="component" value="Unassembled WGS sequence"/>
</dbReference>
<dbReference type="PATRIC" id="fig|1053219.3.peg.3448"/>
<dbReference type="HOGENOM" id="CLU_097160_0_0_9"/>
<evidence type="ECO:0000313" key="2">
    <source>
        <dbReference type="EMBL" id="EJQ98464.1"/>
    </source>
</evidence>
<evidence type="ECO:0000259" key="1">
    <source>
        <dbReference type="Pfam" id="PF14491"/>
    </source>
</evidence>
<comment type="caution">
    <text evidence="2">The sequence shown here is derived from an EMBL/GenBank/DDBJ whole genome shotgun (WGS) entry which is preliminary data.</text>
</comment>
<name>J8FBP4_BACCE</name>
<gene>
    <name evidence="2" type="ORF">II3_03378</name>
</gene>
<evidence type="ECO:0000313" key="3">
    <source>
        <dbReference type="Proteomes" id="UP000006997"/>
    </source>
</evidence>
<dbReference type="EMBL" id="AHEN01000033">
    <property type="protein sequence ID" value="EJQ98464.1"/>
    <property type="molecule type" value="Genomic_DNA"/>
</dbReference>
<dbReference type="RefSeq" id="WP_002160486.1">
    <property type="nucleotide sequence ID" value="NZ_JH792114.1"/>
</dbReference>
<protein>
    <recommendedName>
        <fullName evidence="1">DUF4435 domain-containing protein</fullName>
    </recommendedName>
</protein>
<proteinExistence type="predicted"/>
<organism evidence="2 3">
    <name type="scientific">Bacillus cereus MC67</name>
    <dbReference type="NCBI Taxonomy" id="1053219"/>
    <lineage>
        <taxon>Bacteria</taxon>
        <taxon>Bacillati</taxon>
        <taxon>Bacillota</taxon>
        <taxon>Bacilli</taxon>
        <taxon>Bacillales</taxon>
        <taxon>Bacillaceae</taxon>
        <taxon>Bacillus</taxon>
        <taxon>Bacillus cereus group</taxon>
    </lineage>
</organism>
<reference evidence="2 3" key="1">
    <citation type="submission" date="2012-04" db="EMBL/GenBank/DDBJ databases">
        <title>The Genome Sequence of Bacillus cereus MC67.</title>
        <authorList>
            <consortium name="The Broad Institute Genome Sequencing Platform"/>
            <consortium name="The Broad Institute Genome Sequencing Center for Infectious Disease"/>
            <person name="Feldgarden M."/>
            <person name="Van der Auwera G.A."/>
            <person name="Mahillon J."/>
            <person name="Duprez V."/>
            <person name="Timmery S."/>
            <person name="Mattelet C."/>
            <person name="Dierick K."/>
            <person name="Sun M."/>
            <person name="Yu Z."/>
            <person name="Zhu L."/>
            <person name="Hu X."/>
            <person name="Shank E.B."/>
            <person name="Swiecicka I."/>
            <person name="Hansen B.M."/>
            <person name="Andrup L."/>
            <person name="Young S.K."/>
            <person name="Zeng Q."/>
            <person name="Gargeya S."/>
            <person name="Fitzgerald M."/>
            <person name="Haas B."/>
            <person name="Abouelleil A."/>
            <person name="Alvarado L."/>
            <person name="Arachchi H.M."/>
            <person name="Berlin A."/>
            <person name="Chapman S.B."/>
            <person name="Goldberg J."/>
            <person name="Griggs A."/>
            <person name="Gujja S."/>
            <person name="Hansen M."/>
            <person name="Howarth C."/>
            <person name="Imamovic A."/>
            <person name="Larimer J."/>
            <person name="McCowen C."/>
            <person name="Montmayeur A."/>
            <person name="Murphy C."/>
            <person name="Neiman D."/>
            <person name="Pearson M."/>
            <person name="Priest M."/>
            <person name="Roberts A."/>
            <person name="Saif S."/>
            <person name="Shea T."/>
            <person name="Sisk P."/>
            <person name="Sykes S."/>
            <person name="Wortman J."/>
            <person name="Nusbaum C."/>
            <person name="Birren B."/>
        </authorList>
    </citation>
    <scope>NUCLEOTIDE SEQUENCE [LARGE SCALE GENOMIC DNA]</scope>
    <source>
        <strain evidence="2 3">MC67</strain>
    </source>
</reference>
<sequence>MSKIEMTVEEIIAYLNHSTIPTLLVEGKDDFRIYRWLEEKLEDLELDILPCGGRNSLLEVYEEKHAIRKEDVLFFADLDLWLFSGVPEEYSDVIFTKGYSIENDLYSSADEVLESLIDESKVTAYRKAVDGLSKWCAFEVNEHLNSNPYMLDVSPKGVLDKRTYDLSSSYISRRDYALNNDELYQDIKNNYALKIRGKNLLALWEWFVEDKSLKRDAMFEIIIKHLPENNYVRDFIQKMEQVGIK</sequence>
<accession>J8FBP4</accession>
<dbReference type="Pfam" id="PF14491">
    <property type="entry name" value="DUF4435"/>
    <property type="match status" value="1"/>
</dbReference>
<feature type="domain" description="DUF4435" evidence="1">
    <location>
        <begin position="24"/>
        <end position="135"/>
    </location>
</feature>